<evidence type="ECO:0000256" key="1">
    <source>
        <dbReference type="SAM" id="MobiDB-lite"/>
    </source>
</evidence>
<feature type="compositionally biased region" description="Acidic residues" evidence="1">
    <location>
        <begin position="64"/>
        <end position="73"/>
    </location>
</feature>
<accession>A0A8H7UUN8</accession>
<feature type="region of interest" description="Disordered" evidence="1">
    <location>
        <begin position="51"/>
        <end position="107"/>
    </location>
</feature>
<name>A0A8H7UUN8_9FUNG</name>
<feature type="region of interest" description="Disordered" evidence="1">
    <location>
        <begin position="1"/>
        <end position="32"/>
    </location>
</feature>
<protein>
    <submittedName>
        <fullName evidence="2">Uncharacterized protein</fullName>
    </submittedName>
</protein>
<reference evidence="2" key="1">
    <citation type="submission" date="2020-12" db="EMBL/GenBank/DDBJ databases">
        <title>Metabolic potential, ecology and presence of endohyphal bacteria is reflected in genomic diversity of Mucoromycotina.</title>
        <authorList>
            <person name="Muszewska A."/>
            <person name="Okrasinska A."/>
            <person name="Steczkiewicz K."/>
            <person name="Drgas O."/>
            <person name="Orlowska M."/>
            <person name="Perlinska-Lenart U."/>
            <person name="Aleksandrzak-Piekarczyk T."/>
            <person name="Szatraj K."/>
            <person name="Zielenkiewicz U."/>
            <person name="Pilsyk S."/>
            <person name="Malc E."/>
            <person name="Mieczkowski P."/>
            <person name="Kruszewska J.S."/>
            <person name="Biernat P."/>
            <person name="Pawlowska J."/>
        </authorList>
    </citation>
    <scope>NUCLEOTIDE SEQUENCE</scope>
    <source>
        <strain evidence="2">CBS 226.32</strain>
    </source>
</reference>
<proteinExistence type="predicted"/>
<dbReference type="Proteomes" id="UP000650833">
    <property type="component" value="Unassembled WGS sequence"/>
</dbReference>
<feature type="compositionally biased region" description="Basic and acidic residues" evidence="1">
    <location>
        <begin position="81"/>
        <end position="107"/>
    </location>
</feature>
<dbReference type="OrthoDB" id="2206566at2759"/>
<dbReference type="AlphaFoldDB" id="A0A8H7UUN8"/>
<comment type="caution">
    <text evidence="2">The sequence shown here is derived from an EMBL/GenBank/DDBJ whole genome shotgun (WGS) entry which is preliminary data.</text>
</comment>
<gene>
    <name evidence="2" type="ORF">INT46_008379</name>
</gene>
<evidence type="ECO:0000313" key="2">
    <source>
        <dbReference type="EMBL" id="KAG2196295.1"/>
    </source>
</evidence>
<dbReference type="EMBL" id="JAEPRC010000483">
    <property type="protein sequence ID" value="KAG2196295.1"/>
    <property type="molecule type" value="Genomic_DNA"/>
</dbReference>
<keyword evidence="3" id="KW-1185">Reference proteome</keyword>
<evidence type="ECO:0000313" key="3">
    <source>
        <dbReference type="Proteomes" id="UP000650833"/>
    </source>
</evidence>
<feature type="compositionally biased region" description="Basic and acidic residues" evidence="1">
    <location>
        <begin position="1"/>
        <end position="20"/>
    </location>
</feature>
<sequence length="389" mass="44090">MQGQLKSREREEKEKRRDGEIQGAKANLKHKGQMLMYNAADCSFYEINANLERDKGKRKATTANEEEDSEDEGSVGQKNLSNEDKDDRGNGKKLRQESPFDIEENKDVSFVTTTSGGSFQDPVSSINSPYIAYVASLDEIEPLLLENLGEIHYMSESEPQYIPDTLDDDTRSLVDKFSRAVRYKHDNFLLSPLKPELVNITILLLPCHSNILKEYKIQQLNSHLYKPMEDKDNRETDYQIKFVVPFHRQTSDAKFVEIGSLGFGAVEIEPFHTAAASIDNDILRLGKISKRMLHRRVMKAKSPREFMTFGVMVGGSVVEYYIHQYHLPSPSTAAISSSSSPSYTFKLVQKCMLPTLSNSLTRGSDIDKPYLYSPIDCIFAPTVTLLTLY</sequence>
<organism evidence="2 3">
    <name type="scientific">Mucor plumbeus</name>
    <dbReference type="NCBI Taxonomy" id="97098"/>
    <lineage>
        <taxon>Eukaryota</taxon>
        <taxon>Fungi</taxon>
        <taxon>Fungi incertae sedis</taxon>
        <taxon>Mucoromycota</taxon>
        <taxon>Mucoromycotina</taxon>
        <taxon>Mucoromycetes</taxon>
        <taxon>Mucorales</taxon>
        <taxon>Mucorineae</taxon>
        <taxon>Mucoraceae</taxon>
        <taxon>Mucor</taxon>
    </lineage>
</organism>